<feature type="region of interest" description="Disordered" evidence="1">
    <location>
        <begin position="1"/>
        <end position="44"/>
    </location>
</feature>
<feature type="compositionally biased region" description="Acidic residues" evidence="1">
    <location>
        <begin position="680"/>
        <end position="692"/>
    </location>
</feature>
<sequence length="767" mass="85298">MSDRSDDSPPPGFTVEDLINRADKGPPYLNTPPKKAPARKKLTGNVYQRFPENLRDQFRGEYHCDFHGGFQKQAELEFQKAFPVNTKKTPTPQGSAAPKIPLFPPKHGPVLQSIPVQGTNPVLKPGSAPNDGSTQGSTSVQDNRPIPEIVLVPDETPDPIPEHMPVLVHSPDEPVIRPDYWIGGHFPQFEQPLTGYPLLGGFPDILWQKLDEFHAGGSFNPAIPYQPTVYQSTVGDPFEEYVSQVGEFPGEIIIDLPKTKPAQQPSGRQENSFTDSRHEESYQDALEYLPPQQPEGVEEDYSDYMMDGQLDPDLEDYIFTLPGNNQDKMDIDNGDDETIMGDPDIIMGTPEIIKGGEGGFEIPPYTPEVDAYLARAIEIYLAREAAAAAAAGGDAEAQVDEPAEPRELFPEELATLEIGRHISEDLSRAARRAPDAFLDPSLYLYDPDFNPQPPFVGQIGDEEHLQSGTSDADNALSDAPTTKSKIVTLKIRGPQKVKITFQRIIKYRQEIRGMQRDGRFKDADEMRLLRIEIRIPELRNIFDDVWRRIKRTMVLHSDLYHGVVGFSRWCVEGRCPDVEVFDMLMSLNRLSKREELLGQAKIAAENGGPEIQDLSTLAELVPEYRFPERRIECGEFSASCFPLPTRYLRESEIRPETVDSDSESESDSDSDSGLGSSSEDSSDESSEDGYDDQDLRSGEPATAAISLMGKVAVRFNRTNGDFTFSGLYHLVKFEGRNPEDIDLHKHQKDGHPFAAGSGGTGATYSVI</sequence>
<feature type="region of interest" description="Disordered" evidence="1">
    <location>
        <begin position="258"/>
        <end position="282"/>
    </location>
</feature>
<feature type="compositionally biased region" description="Polar residues" evidence="1">
    <location>
        <begin position="130"/>
        <end position="142"/>
    </location>
</feature>
<organism evidence="2 3">
    <name type="scientific">Arthrobotrys musiformis</name>
    <dbReference type="NCBI Taxonomy" id="47236"/>
    <lineage>
        <taxon>Eukaryota</taxon>
        <taxon>Fungi</taxon>
        <taxon>Dikarya</taxon>
        <taxon>Ascomycota</taxon>
        <taxon>Pezizomycotina</taxon>
        <taxon>Orbiliomycetes</taxon>
        <taxon>Orbiliales</taxon>
        <taxon>Orbiliaceae</taxon>
        <taxon>Arthrobotrys</taxon>
    </lineage>
</organism>
<accession>A0AAV9WGD6</accession>
<name>A0AAV9WGD6_9PEZI</name>
<protein>
    <submittedName>
        <fullName evidence="2">Uncharacterized protein</fullName>
    </submittedName>
</protein>
<evidence type="ECO:0000313" key="3">
    <source>
        <dbReference type="Proteomes" id="UP001370758"/>
    </source>
</evidence>
<feature type="region of interest" description="Disordered" evidence="1">
    <location>
        <begin position="651"/>
        <end position="697"/>
    </location>
</feature>
<keyword evidence="3" id="KW-1185">Reference proteome</keyword>
<reference evidence="2 3" key="1">
    <citation type="submission" date="2023-08" db="EMBL/GenBank/DDBJ databases">
        <authorList>
            <person name="Palmer J.M."/>
        </authorList>
    </citation>
    <scope>NUCLEOTIDE SEQUENCE [LARGE SCALE GENOMIC DNA]</scope>
    <source>
        <strain evidence="2 3">TWF481</strain>
    </source>
</reference>
<proteinExistence type="predicted"/>
<gene>
    <name evidence="2" type="ORF">TWF481_005677</name>
</gene>
<feature type="compositionally biased region" description="Polar residues" evidence="1">
    <location>
        <begin position="261"/>
        <end position="274"/>
    </location>
</feature>
<dbReference type="AlphaFoldDB" id="A0AAV9WGD6"/>
<dbReference type="EMBL" id="JAVHJL010000003">
    <property type="protein sequence ID" value="KAK6507227.1"/>
    <property type="molecule type" value="Genomic_DNA"/>
</dbReference>
<dbReference type="Proteomes" id="UP001370758">
    <property type="component" value="Unassembled WGS sequence"/>
</dbReference>
<feature type="region of interest" description="Disordered" evidence="1">
    <location>
        <begin position="119"/>
        <end position="145"/>
    </location>
</feature>
<comment type="caution">
    <text evidence="2">The sequence shown here is derived from an EMBL/GenBank/DDBJ whole genome shotgun (WGS) entry which is preliminary data.</text>
</comment>
<evidence type="ECO:0000313" key="2">
    <source>
        <dbReference type="EMBL" id="KAK6507227.1"/>
    </source>
</evidence>
<feature type="compositionally biased region" description="Acidic residues" evidence="1">
    <location>
        <begin position="658"/>
        <end position="670"/>
    </location>
</feature>
<evidence type="ECO:0000256" key="1">
    <source>
        <dbReference type="SAM" id="MobiDB-lite"/>
    </source>
</evidence>